<gene>
    <name evidence="2" type="ORF">AM493_14120</name>
</gene>
<dbReference type="PATRIC" id="fig|1202724.3.peg.2933"/>
<accession>A0A0M9VIS9</accession>
<feature type="domain" description="DUF3644" evidence="1">
    <location>
        <begin position="11"/>
        <end position="186"/>
    </location>
</feature>
<dbReference type="Proteomes" id="UP000037755">
    <property type="component" value="Unassembled WGS sequence"/>
</dbReference>
<comment type="caution">
    <text evidence="2">The sequence shown here is derived from an EMBL/GenBank/DDBJ whole genome shotgun (WGS) entry which is preliminary data.</text>
</comment>
<evidence type="ECO:0000313" key="2">
    <source>
        <dbReference type="EMBL" id="KOS07040.1"/>
    </source>
</evidence>
<proteinExistence type="predicted"/>
<evidence type="ECO:0000313" key="3">
    <source>
        <dbReference type="Proteomes" id="UP000037755"/>
    </source>
</evidence>
<dbReference type="STRING" id="1202724.AM493_14120"/>
<dbReference type="AlphaFoldDB" id="A0A0M9VIS9"/>
<evidence type="ECO:0000259" key="1">
    <source>
        <dbReference type="Pfam" id="PF12358"/>
    </source>
</evidence>
<protein>
    <recommendedName>
        <fullName evidence="1">DUF3644 domain-containing protein</fullName>
    </recommendedName>
</protein>
<dbReference type="OrthoDB" id="1398764at2"/>
<dbReference type="InterPro" id="IPR022104">
    <property type="entry name" value="DUF3644"/>
</dbReference>
<dbReference type="Pfam" id="PF12358">
    <property type="entry name" value="DUF3644"/>
    <property type="match status" value="1"/>
</dbReference>
<name>A0A0M9VIS9_9FLAO</name>
<sequence length="493" mass="57060">MKKRKPPIAKNLVKNSISGMYSAIEIHNKPTFSYRYEVVVLLILNSWELALKAYLYKFHKKIKLFNEDGTTKQFDNCLNSASQQLGKDFNPTVENLKILYGYRNKVAHFFIKELDPIIFALITKNIVFYSLFMKNQFKIDLSKQADLILLPIGFRKPVSPVDYISNESLLNNSTNEVVEFIKTIIDSTRKLNNENIDDTVFIDFKMNLTNINRLKNADIIAGIDNSKSNQLVISTKKEFENVIISKNSSSLTVSRNESETHGKAFYEELQDGIFDEINNIVDVNNILSKDKSKFILGDHLYFRIYSERQHVKYTIESFDLFTKTALIQSNNLPFLYWFTKLPPKNAIDILIEVCSDGKAQKMLNLIKIIILLGEEAITLFDDFFNFKFKGQSQKPNYFYTYSDMVKSKQSNPIFRCLKATDNKALCDKTYIDFFNDDRLAKKTLSNKCLLQFHGEKLNAAIRELDYISYGDLIINNKNLIAELKSRDIKSIIK</sequence>
<organism evidence="2 3">
    <name type="scientific">Flavobacterium akiainvivens</name>
    <dbReference type="NCBI Taxonomy" id="1202724"/>
    <lineage>
        <taxon>Bacteria</taxon>
        <taxon>Pseudomonadati</taxon>
        <taxon>Bacteroidota</taxon>
        <taxon>Flavobacteriia</taxon>
        <taxon>Flavobacteriales</taxon>
        <taxon>Flavobacteriaceae</taxon>
        <taxon>Flavobacterium</taxon>
    </lineage>
</organism>
<dbReference type="RefSeq" id="WP_054408677.1">
    <property type="nucleotide sequence ID" value="NZ_FOYA01000009.1"/>
</dbReference>
<reference evidence="2 3" key="1">
    <citation type="submission" date="2015-08" db="EMBL/GenBank/DDBJ databases">
        <title>Whole genome sequence of Flavobacterium akiainvivens IK-1T, from decaying Wikstroemia oahuensis, an endemic Hawaiian shrub.</title>
        <authorList>
            <person name="Wan X."/>
            <person name="Hou S."/>
            <person name="Saito J."/>
            <person name="Donachie S."/>
        </authorList>
    </citation>
    <scope>NUCLEOTIDE SEQUENCE [LARGE SCALE GENOMIC DNA]</scope>
    <source>
        <strain evidence="2 3">IK-1</strain>
    </source>
</reference>
<keyword evidence="3" id="KW-1185">Reference proteome</keyword>
<dbReference type="EMBL" id="LIYD01000005">
    <property type="protein sequence ID" value="KOS07040.1"/>
    <property type="molecule type" value="Genomic_DNA"/>
</dbReference>